<dbReference type="EMBL" id="CM007902">
    <property type="protein sequence ID" value="OTG00108.1"/>
    <property type="molecule type" value="Genomic_DNA"/>
</dbReference>
<dbReference type="Gramene" id="mRNA:HanXRQr2_Chr13g0566261">
    <property type="protein sequence ID" value="mRNA:HanXRQr2_Chr13g0566261"/>
    <property type="gene ID" value="HanXRQr2_Chr13g0566261"/>
</dbReference>
<proteinExistence type="predicted"/>
<evidence type="ECO:0000313" key="5">
    <source>
        <dbReference type="EMBL" id="OTG00108.1"/>
    </source>
</evidence>
<dbReference type="GO" id="GO:0016853">
    <property type="term" value="F:isomerase activity"/>
    <property type="evidence" value="ECO:0007669"/>
    <property type="project" value="UniProtKB-KW"/>
</dbReference>
<keyword evidence="4" id="KW-0560">Oxidoreductase</keyword>
<dbReference type="SUPFAM" id="SSF48179">
    <property type="entry name" value="6-phosphogluconate dehydrogenase C-terminal domain-like"/>
    <property type="match status" value="1"/>
</dbReference>
<dbReference type="GO" id="GO:0004300">
    <property type="term" value="F:enoyl-CoA hydratase activity"/>
    <property type="evidence" value="ECO:0007669"/>
    <property type="project" value="UniProtKB-EC"/>
</dbReference>
<dbReference type="AlphaFoldDB" id="A0A251SMQ3"/>
<dbReference type="InterPro" id="IPR008927">
    <property type="entry name" value="6-PGluconate_DH-like_C_sf"/>
</dbReference>
<gene>
    <name evidence="5" type="ORF">HannXRQ_Chr13g0387281</name>
    <name evidence="4" type="ORF">HanXRQr2_Chr13g0566261</name>
</gene>
<dbReference type="EC" id="1.1.1.35" evidence="4"/>
<dbReference type="InParanoid" id="A0A251SMQ3"/>
<evidence type="ECO:0000256" key="3">
    <source>
        <dbReference type="ARBA" id="ARBA00023268"/>
    </source>
</evidence>
<keyword evidence="1 4" id="KW-0413">Isomerase</keyword>
<protein>
    <submittedName>
        <fullName evidence="4">Isomerase, 3-hydroxyacyl-CoA dehydrogenase, Enoyl-CoA hydratase</fullName>
        <ecNumber evidence="4">1.1.1.35</ecNumber>
        <ecNumber evidence="4">4.2.1.17</ecNumber>
        <ecNumber evidence="4">5.-.-.-</ecNumber>
    </submittedName>
    <submittedName>
        <fullName evidence="5">Putative 3-hydroxyacyl-CoA dehydrogenase</fullName>
    </submittedName>
</protein>
<evidence type="ECO:0000313" key="4">
    <source>
        <dbReference type="EMBL" id="KAF5771550.1"/>
    </source>
</evidence>
<reference evidence="4 6" key="1">
    <citation type="journal article" date="2017" name="Nature">
        <title>The sunflower genome provides insights into oil metabolism, flowering and Asterid evolution.</title>
        <authorList>
            <person name="Badouin H."/>
            <person name="Gouzy J."/>
            <person name="Grassa C.J."/>
            <person name="Murat F."/>
            <person name="Staton S.E."/>
            <person name="Cottret L."/>
            <person name="Lelandais-Briere C."/>
            <person name="Owens G.L."/>
            <person name="Carrere S."/>
            <person name="Mayjonade B."/>
            <person name="Legrand L."/>
            <person name="Gill N."/>
            <person name="Kane N.C."/>
            <person name="Bowers J.E."/>
            <person name="Hubner S."/>
            <person name="Bellec A."/>
            <person name="Berard A."/>
            <person name="Berges H."/>
            <person name="Blanchet N."/>
            <person name="Boniface M.C."/>
            <person name="Brunel D."/>
            <person name="Catrice O."/>
            <person name="Chaidir N."/>
            <person name="Claudel C."/>
            <person name="Donnadieu C."/>
            <person name="Faraut T."/>
            <person name="Fievet G."/>
            <person name="Helmstetter N."/>
            <person name="King M."/>
            <person name="Knapp S.J."/>
            <person name="Lai Z."/>
            <person name="Le Paslier M.C."/>
            <person name="Lippi Y."/>
            <person name="Lorenzon L."/>
            <person name="Mandel J.R."/>
            <person name="Marage G."/>
            <person name="Marchand G."/>
            <person name="Marquand E."/>
            <person name="Bret-Mestries E."/>
            <person name="Morien E."/>
            <person name="Nambeesan S."/>
            <person name="Nguyen T."/>
            <person name="Pegot-Espagnet P."/>
            <person name="Pouilly N."/>
            <person name="Raftis F."/>
            <person name="Sallet E."/>
            <person name="Schiex T."/>
            <person name="Thomas J."/>
            <person name="Vandecasteele C."/>
            <person name="Vares D."/>
            <person name="Vear F."/>
            <person name="Vautrin S."/>
            <person name="Crespi M."/>
            <person name="Mangin B."/>
            <person name="Burke J.M."/>
            <person name="Salse J."/>
            <person name="Munos S."/>
            <person name="Vincourt P."/>
            <person name="Rieseberg L.H."/>
            <person name="Langlade N.B."/>
        </authorList>
    </citation>
    <scope>NUCLEOTIDE SEQUENCE [LARGE SCALE GENOMIC DNA]</scope>
    <source>
        <strain evidence="6">cv. SF193</strain>
        <tissue evidence="4">Leaves</tissue>
    </source>
</reference>
<keyword evidence="6" id="KW-1185">Reference proteome</keyword>
<dbReference type="GO" id="GO:0003857">
    <property type="term" value="F:(3S)-3-hydroxyacyl-CoA dehydrogenase (NAD+) activity"/>
    <property type="evidence" value="ECO:0007669"/>
    <property type="project" value="UniProtKB-EC"/>
</dbReference>
<keyword evidence="3" id="KW-0511">Multifunctional enzyme</keyword>
<dbReference type="PANTHER" id="PTHR23309:SF9">
    <property type="entry name" value="PEROXISOMAL FATTY ACID BETA-OXIDATION MULTIFUNCTIONAL PROTEIN MFP2"/>
    <property type="match status" value="1"/>
</dbReference>
<reference evidence="4" key="3">
    <citation type="submission" date="2020-06" db="EMBL/GenBank/DDBJ databases">
        <title>Helianthus annuus Genome sequencing and assembly Release 2.</title>
        <authorList>
            <person name="Gouzy J."/>
            <person name="Langlade N."/>
            <person name="Munos S."/>
        </authorList>
    </citation>
    <scope>NUCLEOTIDE SEQUENCE</scope>
    <source>
        <tissue evidence="4">Leaves</tissue>
    </source>
</reference>
<evidence type="ECO:0000313" key="6">
    <source>
        <dbReference type="Proteomes" id="UP000215914"/>
    </source>
</evidence>
<evidence type="ECO:0000256" key="1">
    <source>
        <dbReference type="ARBA" id="ARBA00023235"/>
    </source>
</evidence>
<dbReference type="EC" id="4.2.1.17" evidence="4"/>
<keyword evidence="2 4" id="KW-0456">Lyase</keyword>
<reference evidence="5" key="2">
    <citation type="submission" date="2017-02" db="EMBL/GenBank/DDBJ databases">
        <title>Sunflower complete genome.</title>
        <authorList>
            <person name="Langlade N."/>
            <person name="Munos S."/>
        </authorList>
    </citation>
    <scope>NUCLEOTIDE SEQUENCE [LARGE SCALE GENOMIC DNA]</scope>
    <source>
        <tissue evidence="5">Leaves</tissue>
    </source>
</reference>
<accession>A0A251SMQ3</accession>
<dbReference type="EMBL" id="MNCJ02000328">
    <property type="protein sequence ID" value="KAF5771550.1"/>
    <property type="molecule type" value="Genomic_DNA"/>
</dbReference>
<organism evidence="5 6">
    <name type="scientific">Helianthus annuus</name>
    <name type="common">Common sunflower</name>
    <dbReference type="NCBI Taxonomy" id="4232"/>
    <lineage>
        <taxon>Eukaryota</taxon>
        <taxon>Viridiplantae</taxon>
        <taxon>Streptophyta</taxon>
        <taxon>Embryophyta</taxon>
        <taxon>Tracheophyta</taxon>
        <taxon>Spermatophyta</taxon>
        <taxon>Magnoliopsida</taxon>
        <taxon>eudicotyledons</taxon>
        <taxon>Gunneridae</taxon>
        <taxon>Pentapetalae</taxon>
        <taxon>asterids</taxon>
        <taxon>campanulids</taxon>
        <taxon>Asterales</taxon>
        <taxon>Asteraceae</taxon>
        <taxon>Asteroideae</taxon>
        <taxon>Heliantheae alliance</taxon>
        <taxon>Heliantheae</taxon>
        <taxon>Helianthus</taxon>
    </lineage>
</organism>
<name>A0A251SMQ3_HELAN</name>
<dbReference type="Proteomes" id="UP000215914">
    <property type="component" value="Chromosome 13"/>
</dbReference>
<dbReference type="STRING" id="4232.A0A251SMQ3"/>
<evidence type="ECO:0000256" key="2">
    <source>
        <dbReference type="ARBA" id="ARBA00023239"/>
    </source>
</evidence>
<dbReference type="EC" id="5.-.-.-" evidence="4"/>
<dbReference type="Gene3D" id="1.10.1040.50">
    <property type="match status" value="1"/>
</dbReference>
<dbReference type="PANTHER" id="PTHR23309">
    <property type="entry name" value="3-HYDROXYACYL-COA DEHYROGENASE"/>
    <property type="match status" value="1"/>
</dbReference>
<sequence>MTPSPYGGTYYHQPSFDLPVLKGTTPLTGPTGETKRASSSCRDGVRMYQLWSLSRILPGGNNSDQEQPNKIVLMVVMSFRNYQIRIFFLVVNEACRVYAEGIAVKAADLDIAGVMGMGFPPYRGGVMFWGDSVGSKYIYMRG</sequence>